<feature type="transmembrane region" description="Helical" evidence="1">
    <location>
        <begin position="46"/>
        <end position="66"/>
    </location>
</feature>
<evidence type="ECO:0000256" key="1">
    <source>
        <dbReference type="SAM" id="Phobius"/>
    </source>
</evidence>
<keyword evidence="1" id="KW-0812">Transmembrane</keyword>
<gene>
    <name evidence="2" type="ORF">D9K79_05135</name>
</gene>
<evidence type="ECO:0000313" key="2">
    <source>
        <dbReference type="EMBL" id="RLL48584.1"/>
    </source>
</evidence>
<proteinExistence type="predicted"/>
<feature type="transmembrane region" description="Helical" evidence="1">
    <location>
        <begin position="14"/>
        <end position="34"/>
    </location>
</feature>
<dbReference type="Proteomes" id="UP000273105">
    <property type="component" value="Unassembled WGS sequence"/>
</dbReference>
<evidence type="ECO:0000313" key="3">
    <source>
        <dbReference type="Proteomes" id="UP000273105"/>
    </source>
</evidence>
<protein>
    <submittedName>
        <fullName evidence="2">Type IV pilin accessory protein</fullName>
    </submittedName>
</protein>
<dbReference type="RefSeq" id="WP_121531464.1">
    <property type="nucleotide sequence ID" value="NZ_RCHE01000008.1"/>
</dbReference>
<keyword evidence="1" id="KW-1133">Transmembrane helix</keyword>
<dbReference type="NCBIfam" id="NF041437">
    <property type="entry name" value="TfpZ"/>
    <property type="match status" value="1"/>
</dbReference>
<dbReference type="EMBL" id="RCHE01000008">
    <property type="protein sequence ID" value="RLL48584.1"/>
    <property type="molecule type" value="Genomic_DNA"/>
</dbReference>
<reference evidence="2 3" key="1">
    <citation type="submission" date="2018-09" db="EMBL/GenBank/DDBJ databases">
        <title>The draft genome of Acinetobacter sp. strains.</title>
        <authorList>
            <person name="Qin J."/>
            <person name="Feng Y."/>
            <person name="Zong Z."/>
        </authorList>
    </citation>
    <scope>NUCLEOTIDE SEQUENCE [LARGE SCALE GENOMIC DNA]</scope>
    <source>
        <strain evidence="2 3">WCHAc060001</strain>
    </source>
</reference>
<accession>A0ABX9U7Z5</accession>
<keyword evidence="3" id="KW-1185">Reference proteome</keyword>
<keyword evidence="1" id="KW-0472">Membrane</keyword>
<sequence>MFEKSRLHFFCKHLALSVLVSGFILGWVFFVWYPAPLAKALGAVNILWMVIIVDIILGPLLGFLVYKKGKKTLKIDLAVIIFFQCLAMAYGVYSLEKTRPVWVVYTGNNFDLVRKNEIIDDKGGAVAAQFKKVSWFKPQFVAAEYSRDDEKKYSEMFKEMNQGYSRAQMPAFYKTLDTAESEMVRKSKDLNDLNGLNDKDKIKDALKNNMKADAWLPLKTYNIDMVVLINRKEKQIVNIVDLRPE</sequence>
<dbReference type="InterPro" id="IPR047814">
    <property type="entry name" value="TfpX/TfpZ-like"/>
</dbReference>
<name>A0ABX9U7Z5_9GAMM</name>
<feature type="transmembrane region" description="Helical" evidence="1">
    <location>
        <begin position="73"/>
        <end position="93"/>
    </location>
</feature>
<organism evidence="2 3">
    <name type="scientific">Acinetobacter cumulans</name>
    <dbReference type="NCBI Taxonomy" id="2136182"/>
    <lineage>
        <taxon>Bacteria</taxon>
        <taxon>Pseudomonadati</taxon>
        <taxon>Pseudomonadota</taxon>
        <taxon>Gammaproteobacteria</taxon>
        <taxon>Moraxellales</taxon>
        <taxon>Moraxellaceae</taxon>
        <taxon>Acinetobacter</taxon>
    </lineage>
</organism>
<comment type="caution">
    <text evidence="2">The sequence shown here is derived from an EMBL/GenBank/DDBJ whole genome shotgun (WGS) entry which is preliminary data.</text>
</comment>